<dbReference type="PROSITE" id="PS51257">
    <property type="entry name" value="PROKAR_LIPOPROTEIN"/>
    <property type="match status" value="1"/>
</dbReference>
<evidence type="ECO:0000256" key="3">
    <source>
        <dbReference type="SAM" id="SignalP"/>
    </source>
</evidence>
<evidence type="ECO:0000313" key="5">
    <source>
        <dbReference type="EMBL" id="MBU5335422.1"/>
    </source>
</evidence>
<keyword evidence="2" id="KW-0201">Cytochrome c-type biogenesis</keyword>
<evidence type="ECO:0000313" key="6">
    <source>
        <dbReference type="Proteomes" id="UP001196301"/>
    </source>
</evidence>
<dbReference type="InterPro" id="IPR017937">
    <property type="entry name" value="Thioredoxin_CS"/>
</dbReference>
<feature type="signal peptide" evidence="3">
    <location>
        <begin position="1"/>
        <end position="24"/>
    </location>
</feature>
<evidence type="ECO:0000256" key="1">
    <source>
        <dbReference type="ARBA" id="ARBA00004196"/>
    </source>
</evidence>
<feature type="domain" description="Thioredoxin" evidence="4">
    <location>
        <begin position="49"/>
        <end position="196"/>
    </location>
</feature>
<accession>A0ABS6DUB1</accession>
<sequence length="202" mass="22416">MKRGKITKKVVLALVAMMAMSSLVGCSKSNGGASNGANQSQSQEINKNLSESKLFKNLDTEDLDGNKIDKSIFAKNKLTMVNVWNTGCTPCVEEIPVLDKLNKEYRDKRVSIKGLLLESRVGLNEEERKTVNEILSKANATYQQILTSQSMLDDDTLLLQAFPTTFFVDKDGNIVDSIEGSNDYDGWKAKIEEVLKKVESND</sequence>
<keyword evidence="3" id="KW-0732">Signal</keyword>
<dbReference type="InterPro" id="IPR050553">
    <property type="entry name" value="Thioredoxin_ResA/DsbE_sf"/>
</dbReference>
<dbReference type="PROSITE" id="PS51352">
    <property type="entry name" value="THIOREDOXIN_2"/>
    <property type="match status" value="1"/>
</dbReference>
<dbReference type="InterPro" id="IPR013766">
    <property type="entry name" value="Thioredoxin_domain"/>
</dbReference>
<dbReference type="Pfam" id="PF08534">
    <property type="entry name" value="Redoxin"/>
    <property type="match status" value="1"/>
</dbReference>
<dbReference type="PANTHER" id="PTHR42852:SF13">
    <property type="entry name" value="PROTEIN DIPZ"/>
    <property type="match status" value="1"/>
</dbReference>
<comment type="caution">
    <text evidence="5">The sequence shown here is derived from an EMBL/GenBank/DDBJ whole genome shotgun (WGS) entry which is preliminary data.</text>
</comment>
<reference evidence="5 6" key="1">
    <citation type="submission" date="2021-06" db="EMBL/GenBank/DDBJ databases">
        <authorList>
            <person name="Sun Q."/>
            <person name="Li D."/>
        </authorList>
    </citation>
    <scope>NUCLEOTIDE SEQUENCE [LARGE SCALE GENOMIC DNA]</scope>
    <source>
        <strain evidence="5 6">N19</strain>
    </source>
</reference>
<dbReference type="PROSITE" id="PS00194">
    <property type="entry name" value="THIOREDOXIN_1"/>
    <property type="match status" value="1"/>
</dbReference>
<name>A0ABS6DUB1_9FIRM</name>
<proteinExistence type="predicted"/>
<protein>
    <submittedName>
        <fullName evidence="5">TlpA family protein disulfide reductase</fullName>
    </submittedName>
</protein>
<evidence type="ECO:0000259" key="4">
    <source>
        <dbReference type="PROSITE" id="PS51352"/>
    </source>
</evidence>
<comment type="subcellular location">
    <subcellularLocation>
        <location evidence="1">Cell envelope</location>
    </subcellularLocation>
</comment>
<feature type="chain" id="PRO_5047369437" evidence="3">
    <location>
        <begin position="25"/>
        <end position="202"/>
    </location>
</feature>
<dbReference type="Proteomes" id="UP001196301">
    <property type="component" value="Unassembled WGS sequence"/>
</dbReference>
<evidence type="ECO:0000256" key="2">
    <source>
        <dbReference type="ARBA" id="ARBA00022748"/>
    </source>
</evidence>
<organism evidence="5 6">
    <name type="scientific">Intestinibacter bartlettii</name>
    <dbReference type="NCBI Taxonomy" id="261299"/>
    <lineage>
        <taxon>Bacteria</taxon>
        <taxon>Bacillati</taxon>
        <taxon>Bacillota</taxon>
        <taxon>Clostridia</taxon>
        <taxon>Peptostreptococcales</taxon>
        <taxon>Peptostreptococcaceae</taxon>
        <taxon>Intestinibacter</taxon>
    </lineage>
</organism>
<dbReference type="CDD" id="cd02966">
    <property type="entry name" value="TlpA_like_family"/>
    <property type="match status" value="1"/>
</dbReference>
<dbReference type="RefSeq" id="WP_216568539.1">
    <property type="nucleotide sequence ID" value="NZ_JAHLOQ010000005.1"/>
</dbReference>
<dbReference type="EMBL" id="JAHLOQ010000005">
    <property type="protein sequence ID" value="MBU5335422.1"/>
    <property type="molecule type" value="Genomic_DNA"/>
</dbReference>
<dbReference type="PANTHER" id="PTHR42852">
    <property type="entry name" value="THIOL:DISULFIDE INTERCHANGE PROTEIN DSBE"/>
    <property type="match status" value="1"/>
</dbReference>
<keyword evidence="6" id="KW-1185">Reference proteome</keyword>
<dbReference type="InterPro" id="IPR013740">
    <property type="entry name" value="Redoxin"/>
</dbReference>
<gene>
    <name evidence="5" type="ORF">KQI20_03125</name>
</gene>